<reference evidence="3" key="1">
    <citation type="journal article" date="2021" name="PeerJ">
        <title>Extensive microbial diversity within the chicken gut microbiome revealed by metagenomics and culture.</title>
        <authorList>
            <person name="Gilroy R."/>
            <person name="Ravi A."/>
            <person name="Getino M."/>
            <person name="Pursley I."/>
            <person name="Horton D.L."/>
            <person name="Alikhan N.F."/>
            <person name="Baker D."/>
            <person name="Gharbi K."/>
            <person name="Hall N."/>
            <person name="Watson M."/>
            <person name="Adriaenssens E.M."/>
            <person name="Foster-Nyarko E."/>
            <person name="Jarju S."/>
            <person name="Secka A."/>
            <person name="Antonio M."/>
            <person name="Oren A."/>
            <person name="Chaudhuri R.R."/>
            <person name="La Ragione R."/>
            <person name="Hildebrand F."/>
            <person name="Pallen M.J."/>
        </authorList>
    </citation>
    <scope>NUCLEOTIDE SEQUENCE</scope>
    <source>
        <strain evidence="3">ChiBcec15-3976</strain>
    </source>
</reference>
<protein>
    <recommendedName>
        <fullName evidence="2">DUF6449 domain-containing protein</fullName>
    </recommendedName>
</protein>
<evidence type="ECO:0000256" key="1">
    <source>
        <dbReference type="SAM" id="Phobius"/>
    </source>
</evidence>
<feature type="transmembrane region" description="Helical" evidence="1">
    <location>
        <begin position="185"/>
        <end position="206"/>
    </location>
</feature>
<evidence type="ECO:0000313" key="3">
    <source>
        <dbReference type="EMBL" id="HJD41812.1"/>
    </source>
</evidence>
<comment type="caution">
    <text evidence="3">The sequence shown here is derived from an EMBL/GenBank/DDBJ whole genome shotgun (WGS) entry which is preliminary data.</text>
</comment>
<feature type="transmembrane region" description="Helical" evidence="1">
    <location>
        <begin position="72"/>
        <end position="92"/>
    </location>
</feature>
<sequence>MTSKISCVKLIRENIRHRMWLAALCAVAFLLMMPVYSILYLNSMNGPGYEQDPAQLSFFLDYLPTLFNCSRLALFACTFAILVLLCALTGFWHIHSREKLDLYHTLPVRRGKLYAVSWLSGLIMLYVPYLICAALTAAVVAASGLVPMTGHVAVLCLRAVLGGIAAVFVLYNACVFATVLTSRTVTALLSCLAVSVYPLIALYSIYMLQGDFFHSFYTTGQTLTERLALHLSPASLFVYVLHESSTGSFFTLTAAAVVVGAVLMTASFLLYRIYPSEAAGSALAFRRSAPVLKVLIVIPCSIFAVLLILDFMQVPNGIITTLLSVLAAVLLCAVIEFLFHMDLRKLLLGWKSSLIAIAGVAAVLCGFQFDLTGYDTYLPDEGELKTVSIYPDSFSYYFSYPGYDDQIKAETESYVPADQTDAAYTLAQSGIDNLENGITPDSIYESASNHTDGEYMTAVFHYTLNSGRTVSRQYALRRDELKEAMTGFLADEEYRRRLFPVTQIDKSRTNDITVTDLYGTEELLELDPDQREALLNAYETDLMNADPDTLINETEVAQLNIYLPDPEDVSTAETSDIRTSQASSSTTGYSGHLMGGLYIYPGFSNTLDLLESYGYTPSEDIDPAGLISLRMTVYPDSVSGESFEKIQAGLSRTASVEIIEDYSGETISVEVTSEEDIALILDNISRKHFGMLDDYNTSGGYVDISYKNGEFGYLSLE</sequence>
<keyword evidence="1" id="KW-0812">Transmembrane</keyword>
<evidence type="ECO:0000313" key="4">
    <source>
        <dbReference type="Proteomes" id="UP000823909"/>
    </source>
</evidence>
<feature type="transmembrane region" description="Helical" evidence="1">
    <location>
        <begin position="249"/>
        <end position="271"/>
    </location>
</feature>
<dbReference type="Pfam" id="PF20047">
    <property type="entry name" value="DUF6449"/>
    <property type="match status" value="1"/>
</dbReference>
<feature type="transmembrane region" description="Helical" evidence="1">
    <location>
        <begin position="346"/>
        <end position="369"/>
    </location>
</feature>
<feature type="transmembrane region" description="Helical" evidence="1">
    <location>
        <begin position="152"/>
        <end position="173"/>
    </location>
</feature>
<feature type="domain" description="DUF6449" evidence="2">
    <location>
        <begin position="462"/>
        <end position="613"/>
    </location>
</feature>
<gene>
    <name evidence="3" type="ORF">H9910_02205</name>
</gene>
<organism evidence="3 4">
    <name type="scientific">Candidatus Mediterraneibacter quadrami</name>
    <dbReference type="NCBI Taxonomy" id="2838684"/>
    <lineage>
        <taxon>Bacteria</taxon>
        <taxon>Bacillati</taxon>
        <taxon>Bacillota</taxon>
        <taxon>Clostridia</taxon>
        <taxon>Lachnospirales</taxon>
        <taxon>Lachnospiraceae</taxon>
        <taxon>Mediterraneibacter</taxon>
    </lineage>
</organism>
<dbReference type="AlphaFoldDB" id="A0A9D2RC87"/>
<reference evidence="3" key="2">
    <citation type="submission" date="2021-04" db="EMBL/GenBank/DDBJ databases">
        <authorList>
            <person name="Gilroy R."/>
        </authorList>
    </citation>
    <scope>NUCLEOTIDE SEQUENCE</scope>
    <source>
        <strain evidence="3">ChiBcec15-3976</strain>
    </source>
</reference>
<dbReference type="InterPro" id="IPR045611">
    <property type="entry name" value="DUF6449"/>
</dbReference>
<feature type="transmembrane region" description="Helical" evidence="1">
    <location>
        <begin position="20"/>
        <end position="41"/>
    </location>
</feature>
<proteinExistence type="predicted"/>
<name>A0A9D2RC87_9FIRM</name>
<keyword evidence="1" id="KW-0472">Membrane</keyword>
<keyword evidence="1" id="KW-1133">Transmembrane helix</keyword>
<feature type="transmembrane region" description="Helical" evidence="1">
    <location>
        <begin position="318"/>
        <end position="339"/>
    </location>
</feature>
<dbReference type="EMBL" id="DWUU01000016">
    <property type="protein sequence ID" value="HJD41812.1"/>
    <property type="molecule type" value="Genomic_DNA"/>
</dbReference>
<dbReference type="Proteomes" id="UP000823909">
    <property type="component" value="Unassembled WGS sequence"/>
</dbReference>
<feature type="transmembrane region" description="Helical" evidence="1">
    <location>
        <begin position="113"/>
        <end position="146"/>
    </location>
</feature>
<feature type="transmembrane region" description="Helical" evidence="1">
    <location>
        <begin position="291"/>
        <end position="312"/>
    </location>
</feature>
<evidence type="ECO:0000259" key="2">
    <source>
        <dbReference type="Pfam" id="PF20047"/>
    </source>
</evidence>
<accession>A0A9D2RC87</accession>